<dbReference type="Gramene" id="KCW86455">
    <property type="protein sequence ID" value="KCW86455"/>
    <property type="gene ID" value="EUGRSUZ_B03119"/>
</dbReference>
<dbReference type="STRING" id="71139.A0A059D8D8"/>
<sequence length="135" mass="15259">MWVAPPHPRVRRENPWLGLLHDIAQSYNLVPEFEITLEGINHRPETNNKLATFVTIGISNFLFISFSNCIVQTRSASSLLLMICFSVIQSTSEAYGNDSIESSNMERPAFYSYSNFHMMDTGYVPLTKDGCAFTV</sequence>
<organism evidence="1">
    <name type="scientific">Eucalyptus grandis</name>
    <name type="common">Flooded gum</name>
    <dbReference type="NCBI Taxonomy" id="71139"/>
    <lineage>
        <taxon>Eukaryota</taxon>
        <taxon>Viridiplantae</taxon>
        <taxon>Streptophyta</taxon>
        <taxon>Embryophyta</taxon>
        <taxon>Tracheophyta</taxon>
        <taxon>Spermatophyta</taxon>
        <taxon>Magnoliopsida</taxon>
        <taxon>eudicotyledons</taxon>
        <taxon>Gunneridae</taxon>
        <taxon>Pentapetalae</taxon>
        <taxon>rosids</taxon>
        <taxon>malvids</taxon>
        <taxon>Myrtales</taxon>
        <taxon>Myrtaceae</taxon>
        <taxon>Myrtoideae</taxon>
        <taxon>Eucalypteae</taxon>
        <taxon>Eucalyptus</taxon>
    </lineage>
</organism>
<evidence type="ECO:0000313" key="1">
    <source>
        <dbReference type="EMBL" id="KCW86455.1"/>
    </source>
</evidence>
<dbReference type="InParanoid" id="A0A059D8D8"/>
<gene>
    <name evidence="1" type="ORF">EUGRSUZ_B03119</name>
</gene>
<dbReference type="InterPro" id="IPR007508">
    <property type="entry name" value="DtdA"/>
</dbReference>
<dbReference type="AlphaFoldDB" id="A0A059D8D8"/>
<proteinExistence type="predicted"/>
<protein>
    <submittedName>
        <fullName evidence="1">Uncharacterized protein</fullName>
    </submittedName>
</protein>
<dbReference type="PANTHER" id="PTHR34667">
    <property type="entry name" value="D-AMINOACYL-TRNA DEACYLASE"/>
    <property type="match status" value="1"/>
</dbReference>
<dbReference type="GO" id="GO:0051499">
    <property type="term" value="F:D-aminoacyl-tRNA deacylase activity"/>
    <property type="evidence" value="ECO:0007669"/>
    <property type="project" value="InterPro"/>
</dbReference>
<dbReference type="PANTHER" id="PTHR34667:SF1">
    <property type="entry name" value="D-AMINOACYL-TRNA DEACYLASE"/>
    <property type="match status" value="1"/>
</dbReference>
<reference evidence="1" key="1">
    <citation type="submission" date="2013-07" db="EMBL/GenBank/DDBJ databases">
        <title>The genome of Eucalyptus grandis.</title>
        <authorList>
            <person name="Schmutz J."/>
            <person name="Hayes R."/>
            <person name="Myburg A."/>
            <person name="Tuskan G."/>
            <person name="Grattapaglia D."/>
            <person name="Rokhsar D.S."/>
        </authorList>
    </citation>
    <scope>NUCLEOTIDE SEQUENCE</scope>
    <source>
        <tissue evidence="1">Leaf extractions</tissue>
    </source>
</reference>
<dbReference type="SUPFAM" id="SSF142535">
    <property type="entry name" value="AF0625-like"/>
    <property type="match status" value="1"/>
</dbReference>
<dbReference type="EMBL" id="KK198754">
    <property type="protein sequence ID" value="KCW86455.1"/>
    <property type="molecule type" value="Genomic_DNA"/>
</dbReference>
<name>A0A059D8D8_EUCGR</name>
<accession>A0A059D8D8</accession>